<sequence length="120" mass="14069">MSELKELKRLKDEEKGLMNIAIKLNDQLNRLKVEELALLSMLHKEALPDKEHEKGPDEEEQLEDPDVSDQPSSSHSKEVKEKLVPLDLNVRNRQEEEDMEEEEEEEEDDEENFVLNALLF</sequence>
<evidence type="ECO:0000313" key="3">
    <source>
        <dbReference type="RefSeq" id="XP_022290027.1"/>
    </source>
</evidence>
<dbReference type="InterPro" id="IPR029138">
    <property type="entry name" value="SNAPC5"/>
</dbReference>
<dbReference type="Proteomes" id="UP000694844">
    <property type="component" value="Chromosome 1"/>
</dbReference>
<feature type="compositionally biased region" description="Acidic residues" evidence="1">
    <location>
        <begin position="56"/>
        <end position="67"/>
    </location>
</feature>
<dbReference type="Pfam" id="PF15497">
    <property type="entry name" value="SNAPC5"/>
    <property type="match status" value="1"/>
</dbReference>
<dbReference type="KEGG" id="cvn:111101726"/>
<organism evidence="2 3">
    <name type="scientific">Crassostrea virginica</name>
    <name type="common">Eastern oyster</name>
    <dbReference type="NCBI Taxonomy" id="6565"/>
    <lineage>
        <taxon>Eukaryota</taxon>
        <taxon>Metazoa</taxon>
        <taxon>Spiralia</taxon>
        <taxon>Lophotrochozoa</taxon>
        <taxon>Mollusca</taxon>
        <taxon>Bivalvia</taxon>
        <taxon>Autobranchia</taxon>
        <taxon>Pteriomorphia</taxon>
        <taxon>Ostreida</taxon>
        <taxon>Ostreoidea</taxon>
        <taxon>Ostreidae</taxon>
        <taxon>Crassostrea</taxon>
    </lineage>
</organism>
<dbReference type="GO" id="GO:0006366">
    <property type="term" value="P:transcription by RNA polymerase II"/>
    <property type="evidence" value="ECO:0007669"/>
    <property type="project" value="InterPro"/>
</dbReference>
<gene>
    <name evidence="3" type="primary">LOC111101726</name>
</gene>
<feature type="region of interest" description="Disordered" evidence="1">
    <location>
        <begin position="46"/>
        <end position="112"/>
    </location>
</feature>
<feature type="compositionally biased region" description="Basic and acidic residues" evidence="1">
    <location>
        <begin position="75"/>
        <end position="94"/>
    </location>
</feature>
<dbReference type="PANTHER" id="PTHR15333:SF2">
    <property type="entry name" value="SNRNA-ACTIVATING PROTEIN COMPLEX SUBUNIT 5"/>
    <property type="match status" value="1"/>
</dbReference>
<protein>
    <submittedName>
        <fullName evidence="3">snRNA-activating protein complex subunit 5-like</fullName>
    </submittedName>
</protein>
<evidence type="ECO:0000313" key="2">
    <source>
        <dbReference type="Proteomes" id="UP000694844"/>
    </source>
</evidence>
<evidence type="ECO:0000256" key="1">
    <source>
        <dbReference type="SAM" id="MobiDB-lite"/>
    </source>
</evidence>
<proteinExistence type="predicted"/>
<dbReference type="AlphaFoldDB" id="A0A8B8AEV8"/>
<dbReference type="PANTHER" id="PTHR15333">
    <property type="entry name" value="SNRNA-ACTIVATING PROTEIN COMPLEX SUBUNIT 5"/>
    <property type="match status" value="1"/>
</dbReference>
<keyword evidence="2" id="KW-1185">Reference proteome</keyword>
<reference evidence="3" key="2">
    <citation type="submission" date="2025-08" db="UniProtKB">
        <authorList>
            <consortium name="RefSeq"/>
        </authorList>
    </citation>
    <scope>IDENTIFICATION</scope>
    <source>
        <tissue evidence="3">Whole sample</tissue>
    </source>
</reference>
<dbReference type="GeneID" id="111101726"/>
<dbReference type="RefSeq" id="XP_022290027.1">
    <property type="nucleotide sequence ID" value="XM_022434319.1"/>
</dbReference>
<dbReference type="GO" id="GO:0006384">
    <property type="term" value="P:transcription initiation at RNA polymerase III promoter"/>
    <property type="evidence" value="ECO:0007669"/>
    <property type="project" value="InterPro"/>
</dbReference>
<dbReference type="GO" id="GO:0005634">
    <property type="term" value="C:nucleus"/>
    <property type="evidence" value="ECO:0007669"/>
    <property type="project" value="InterPro"/>
</dbReference>
<feature type="compositionally biased region" description="Acidic residues" evidence="1">
    <location>
        <begin position="95"/>
        <end position="112"/>
    </location>
</feature>
<accession>A0A8B8AEV8</accession>
<reference evidence="2" key="1">
    <citation type="submission" date="2024-06" db="UniProtKB">
        <authorList>
            <consortium name="RefSeq"/>
        </authorList>
    </citation>
    <scope>NUCLEOTIDE SEQUENCE [LARGE SCALE GENOMIC DNA]</scope>
</reference>
<name>A0A8B8AEV8_CRAVI</name>
<dbReference type="OrthoDB" id="6156475at2759"/>
<feature type="compositionally biased region" description="Basic and acidic residues" evidence="1">
    <location>
        <begin position="46"/>
        <end position="55"/>
    </location>
</feature>